<organism evidence="1 2">
    <name type="scientific">Mucilaginibacter sabulilitoris</name>
    <dbReference type="NCBI Taxonomy" id="1173583"/>
    <lineage>
        <taxon>Bacteria</taxon>
        <taxon>Pseudomonadati</taxon>
        <taxon>Bacteroidota</taxon>
        <taxon>Sphingobacteriia</taxon>
        <taxon>Sphingobacteriales</taxon>
        <taxon>Sphingobacteriaceae</taxon>
        <taxon>Mucilaginibacter</taxon>
    </lineage>
</organism>
<evidence type="ECO:0000313" key="1">
    <source>
        <dbReference type="EMBL" id="WPU96820.1"/>
    </source>
</evidence>
<dbReference type="EMBL" id="CP139558">
    <property type="protein sequence ID" value="WPU96820.1"/>
    <property type="molecule type" value="Genomic_DNA"/>
</dbReference>
<dbReference type="RefSeq" id="WP_321565908.1">
    <property type="nucleotide sequence ID" value="NZ_CP139558.1"/>
</dbReference>
<name>A0ABZ0U0B3_9SPHI</name>
<sequence length="114" mass="12540">MQNYETLVDATNDLLKRGYTANLILDGDTIDDNDQGIKMGADDFEIDEFYRFEGASNPDDMSIVYAVSSPKYNLKGVLVNAYGTYADDSSSAIAAKLHHNQISDNLHGEDRPSA</sequence>
<accession>A0ABZ0U0B3</accession>
<gene>
    <name evidence="1" type="ORF">SNE25_14955</name>
</gene>
<dbReference type="Proteomes" id="UP001324380">
    <property type="component" value="Chromosome"/>
</dbReference>
<reference evidence="1 2" key="1">
    <citation type="submission" date="2023-11" db="EMBL/GenBank/DDBJ databases">
        <title>Analysis of the Genomes of Mucilaginibacter gossypii cycad 4 and M. sabulilitoris SNA2: microbes with the potential for plant growth promotion.</title>
        <authorList>
            <person name="Hirsch A.M."/>
            <person name="Humm E."/>
            <person name="Rubbi M."/>
            <person name="Del Vecchio G."/>
            <person name="Ha S.M."/>
            <person name="Pellegrini M."/>
            <person name="Gunsalus R.P."/>
        </authorList>
    </citation>
    <scope>NUCLEOTIDE SEQUENCE [LARGE SCALE GENOMIC DNA]</scope>
    <source>
        <strain evidence="1 2">SNA2</strain>
    </source>
</reference>
<proteinExistence type="predicted"/>
<keyword evidence="2" id="KW-1185">Reference proteome</keyword>
<protein>
    <submittedName>
        <fullName evidence="1">Phosphoribosylpyrophosphate synthetase</fullName>
    </submittedName>
</protein>
<evidence type="ECO:0000313" key="2">
    <source>
        <dbReference type="Proteomes" id="UP001324380"/>
    </source>
</evidence>